<keyword evidence="2" id="KW-0812">Transmembrane</keyword>
<keyword evidence="2" id="KW-1133">Transmembrane helix</keyword>
<keyword evidence="2" id="KW-0472">Membrane</keyword>
<dbReference type="PANTHER" id="PTHR21666">
    <property type="entry name" value="PEPTIDASE-RELATED"/>
    <property type="match status" value="1"/>
</dbReference>
<accession>A0A7G5C3M8</accession>
<dbReference type="KEGG" id="cchl:FPL14_23560"/>
<dbReference type="RefSeq" id="WP_182300053.1">
    <property type="nucleotide sequence ID" value="NZ_CP041969.1"/>
</dbReference>
<keyword evidence="5" id="KW-1185">Reference proteome</keyword>
<feature type="transmembrane region" description="Helical" evidence="2">
    <location>
        <begin position="142"/>
        <end position="160"/>
    </location>
</feature>
<dbReference type="CDD" id="cd12797">
    <property type="entry name" value="M23_peptidase"/>
    <property type="match status" value="1"/>
</dbReference>
<evidence type="ECO:0000256" key="2">
    <source>
        <dbReference type="SAM" id="Phobius"/>
    </source>
</evidence>
<dbReference type="Proteomes" id="UP000515679">
    <property type="component" value="Chromosome"/>
</dbReference>
<evidence type="ECO:0000313" key="4">
    <source>
        <dbReference type="EMBL" id="QMV43812.1"/>
    </source>
</evidence>
<dbReference type="GO" id="GO:0004222">
    <property type="term" value="F:metalloendopeptidase activity"/>
    <property type="evidence" value="ECO:0007669"/>
    <property type="project" value="TreeGrafter"/>
</dbReference>
<dbReference type="InterPro" id="IPR050570">
    <property type="entry name" value="Cell_wall_metabolism_enzyme"/>
</dbReference>
<dbReference type="Gene3D" id="2.70.70.10">
    <property type="entry name" value="Glucose Permease (Domain IIA)"/>
    <property type="match status" value="1"/>
</dbReference>
<feature type="region of interest" description="Disordered" evidence="1">
    <location>
        <begin position="19"/>
        <end position="94"/>
    </location>
</feature>
<dbReference type="PANTHER" id="PTHR21666:SF270">
    <property type="entry name" value="MUREIN HYDROLASE ACTIVATOR ENVC"/>
    <property type="match status" value="1"/>
</dbReference>
<proteinExistence type="predicted"/>
<organism evidence="4 5">
    <name type="scientific">Cohnella cholangitidis</name>
    <dbReference type="NCBI Taxonomy" id="2598458"/>
    <lineage>
        <taxon>Bacteria</taxon>
        <taxon>Bacillati</taxon>
        <taxon>Bacillota</taxon>
        <taxon>Bacilli</taxon>
        <taxon>Bacillales</taxon>
        <taxon>Paenibacillaceae</taxon>
        <taxon>Cohnella</taxon>
    </lineage>
</organism>
<gene>
    <name evidence="4" type="ORF">FPL14_23560</name>
</gene>
<feature type="compositionally biased region" description="Basic and acidic residues" evidence="1">
    <location>
        <begin position="19"/>
        <end position="46"/>
    </location>
</feature>
<feature type="domain" description="M23ase beta-sheet core" evidence="3">
    <location>
        <begin position="240"/>
        <end position="304"/>
    </location>
</feature>
<dbReference type="Pfam" id="PF01551">
    <property type="entry name" value="Peptidase_M23"/>
    <property type="match status" value="1"/>
</dbReference>
<dbReference type="InterPro" id="IPR016047">
    <property type="entry name" value="M23ase_b-sheet_dom"/>
</dbReference>
<evidence type="ECO:0000259" key="3">
    <source>
        <dbReference type="Pfam" id="PF01551"/>
    </source>
</evidence>
<evidence type="ECO:0000256" key="1">
    <source>
        <dbReference type="SAM" id="MobiDB-lite"/>
    </source>
</evidence>
<evidence type="ECO:0000313" key="5">
    <source>
        <dbReference type="Proteomes" id="UP000515679"/>
    </source>
</evidence>
<dbReference type="SUPFAM" id="SSF51261">
    <property type="entry name" value="Duplicated hybrid motif"/>
    <property type="match status" value="1"/>
</dbReference>
<protein>
    <submittedName>
        <fullName evidence="4">M23 family metallopeptidase</fullName>
    </submittedName>
</protein>
<dbReference type="AlphaFoldDB" id="A0A7G5C3M8"/>
<reference evidence="4 5" key="1">
    <citation type="submission" date="2019-07" db="EMBL/GenBank/DDBJ databases">
        <authorList>
            <person name="Kim J.K."/>
            <person name="Cheong H.-M."/>
            <person name="Choi Y."/>
            <person name="Hwang K.J."/>
            <person name="Lee S."/>
            <person name="Choi C."/>
        </authorList>
    </citation>
    <scope>NUCLEOTIDE SEQUENCE [LARGE SCALE GENOMIC DNA]</scope>
    <source>
        <strain evidence="4 5">KS 22</strain>
    </source>
</reference>
<dbReference type="EMBL" id="CP041969">
    <property type="protein sequence ID" value="QMV43812.1"/>
    <property type="molecule type" value="Genomic_DNA"/>
</dbReference>
<sequence length="307" mass="33957">MQIRNNVRERRRQRIEQIIGRHEAEKTSHAAERSIDEARIKEKENAETAGPTYSNAEISDIHTESDPTYFAPDNPSSVTKNGYANPRPTNEPDPELWWREREKRLKSGQAADWQGLKGIPPTSSARIDPPNSDAISFFMRGFTLRIVLAALALAGIWGWLKLELPGSGEARDWMVTSVTRDMDFEAVEAWYGDTFGGSPSFFPFNRNEPETKEASTLLNPTETAVPVQGRVVQSYTQEGTGIKIAAAGGSEVSAIYTGRVQQVTPDQDGGITVIVQHQNHILSVYGGLEQSSVKPNDWSKRGSKSGN</sequence>
<name>A0A7G5C3M8_9BACL</name>
<dbReference type="InterPro" id="IPR011055">
    <property type="entry name" value="Dup_hybrid_motif"/>
</dbReference>